<dbReference type="Gene3D" id="1.10.4160.10">
    <property type="entry name" value="Hydantoin permease"/>
    <property type="match status" value="1"/>
</dbReference>
<comment type="caution">
    <text evidence="7">The sequence shown here is derived from an EMBL/GenBank/DDBJ whole genome shotgun (WGS) entry which is preliminary data.</text>
</comment>
<protein>
    <submittedName>
        <fullName evidence="7">NCS1 family nucleobase:cation symporter-1</fullName>
    </submittedName>
</protein>
<feature type="transmembrane region" description="Helical" evidence="6">
    <location>
        <begin position="319"/>
        <end position="340"/>
    </location>
</feature>
<feature type="transmembrane region" description="Helical" evidence="6">
    <location>
        <begin position="43"/>
        <end position="68"/>
    </location>
</feature>
<feature type="transmembrane region" description="Helical" evidence="6">
    <location>
        <begin position="275"/>
        <end position="299"/>
    </location>
</feature>
<dbReference type="RefSeq" id="WP_227308605.1">
    <property type="nucleotide sequence ID" value="NZ_JAESVA010000005.1"/>
</dbReference>
<sequence>MSVATSPHDIPAAYSDRLYNDDLAPLARDGSGAAREKTQHWTWYNIFAFWMADVHSVGGYVFAASLFALGLTGWQVLICLLVGISIVQVFANLLGKAGQNAGVPYAVVARISFGVYGANIAAIIRGLIAVVWYGIQTYLASGALEIVLLKFFPGMQSMSHSSFVGLDGLGWLSFLLVWVLQAIVFWSGMESIKRFIDWAGPAVYAVMIALALWIVEVAGMGNISFDLSATHLHGTAVVWEMIVAIALVAGYFAGPTLNFADFARYCRSYKDVKRGNLWGLPVNFLFFSIITVVVVSGTIPVFGKMITDPVITVGRIGNTAVALLGAFTFVTATIGINIVANFVSPAFDFSNVWPSRISFRMGGMIAAVGSIFLTPWNLFSNPAAIHYTVDLLAAAIGPLYGILLADYYLVKMQKVDVPALFSDRPGNTYWYQGGVNPVAVMAVVPATLIAIALNFIPGQIATFSLFIGGILAAVIYTAISKMRS</sequence>
<dbReference type="CDD" id="cd11555">
    <property type="entry name" value="SLC-NCS1sbd_u1"/>
    <property type="match status" value="1"/>
</dbReference>
<feature type="transmembrane region" description="Helical" evidence="6">
    <location>
        <begin position="391"/>
        <end position="409"/>
    </location>
</feature>
<dbReference type="PANTHER" id="PTHR30618:SF6">
    <property type="entry name" value="NCS1 FAMILY NUCLEOBASE:CATION SYMPORTER-1"/>
    <property type="match status" value="1"/>
</dbReference>
<feature type="transmembrane region" description="Helical" evidence="6">
    <location>
        <begin position="74"/>
        <end position="95"/>
    </location>
</feature>
<proteinExistence type="inferred from homology"/>
<keyword evidence="4 6" id="KW-1133">Transmembrane helix</keyword>
<accession>A0A963Z343</accession>
<dbReference type="InterPro" id="IPR001248">
    <property type="entry name" value="Pur-cyt_permease"/>
</dbReference>
<dbReference type="InterPro" id="IPR045225">
    <property type="entry name" value="Uracil/uridine/allantoin_perm"/>
</dbReference>
<evidence type="ECO:0000256" key="1">
    <source>
        <dbReference type="ARBA" id="ARBA00004141"/>
    </source>
</evidence>
<evidence type="ECO:0000256" key="6">
    <source>
        <dbReference type="SAM" id="Phobius"/>
    </source>
</evidence>
<name>A0A963Z343_9PROT</name>
<organism evidence="7 8">
    <name type="scientific">Acidisoma cellulosilyticum</name>
    <dbReference type="NCBI Taxonomy" id="2802395"/>
    <lineage>
        <taxon>Bacteria</taxon>
        <taxon>Pseudomonadati</taxon>
        <taxon>Pseudomonadota</taxon>
        <taxon>Alphaproteobacteria</taxon>
        <taxon>Acetobacterales</taxon>
        <taxon>Acidocellaceae</taxon>
        <taxon>Acidisoma</taxon>
    </lineage>
</organism>
<reference evidence="7 8" key="1">
    <citation type="journal article" date="2021" name="Microorganisms">
        <title>Acidisoma silvae sp. nov. and Acidisomacellulosilytica sp. nov., Two Acidophilic Bacteria Isolated from Decaying Wood, Hydrolyzing Cellulose and Producing Poly-3-hydroxybutyrate.</title>
        <authorList>
            <person name="Mieszkin S."/>
            <person name="Pouder E."/>
            <person name="Uroz S."/>
            <person name="Simon-Colin C."/>
            <person name="Alain K."/>
        </authorList>
    </citation>
    <scope>NUCLEOTIDE SEQUENCE [LARGE SCALE GENOMIC DNA]</scope>
    <source>
        <strain evidence="7 8">HW T5.17</strain>
    </source>
</reference>
<dbReference type="GO" id="GO:0015205">
    <property type="term" value="F:nucleobase transmembrane transporter activity"/>
    <property type="evidence" value="ECO:0007669"/>
    <property type="project" value="TreeGrafter"/>
</dbReference>
<dbReference type="AlphaFoldDB" id="A0A963Z343"/>
<feature type="transmembrane region" description="Helical" evidence="6">
    <location>
        <begin position="168"/>
        <end position="188"/>
    </location>
</feature>
<comment type="similarity">
    <text evidence="2">Belongs to the purine-cytosine permease (2.A.39) family.</text>
</comment>
<evidence type="ECO:0000313" key="8">
    <source>
        <dbReference type="Proteomes" id="UP000721844"/>
    </source>
</evidence>
<dbReference type="Proteomes" id="UP000721844">
    <property type="component" value="Unassembled WGS sequence"/>
</dbReference>
<evidence type="ECO:0000256" key="2">
    <source>
        <dbReference type="ARBA" id="ARBA00008974"/>
    </source>
</evidence>
<feature type="transmembrane region" description="Helical" evidence="6">
    <location>
        <begin position="459"/>
        <end position="479"/>
    </location>
</feature>
<evidence type="ECO:0000256" key="5">
    <source>
        <dbReference type="ARBA" id="ARBA00023136"/>
    </source>
</evidence>
<evidence type="ECO:0000256" key="3">
    <source>
        <dbReference type="ARBA" id="ARBA00022692"/>
    </source>
</evidence>
<feature type="transmembrane region" description="Helical" evidence="6">
    <location>
        <begin position="195"/>
        <end position="215"/>
    </location>
</feature>
<feature type="transmembrane region" description="Helical" evidence="6">
    <location>
        <begin position="235"/>
        <end position="254"/>
    </location>
</feature>
<keyword evidence="3 6" id="KW-0812">Transmembrane</keyword>
<evidence type="ECO:0000256" key="4">
    <source>
        <dbReference type="ARBA" id="ARBA00022989"/>
    </source>
</evidence>
<feature type="transmembrane region" description="Helical" evidence="6">
    <location>
        <begin position="361"/>
        <end position="379"/>
    </location>
</feature>
<dbReference type="Pfam" id="PF02133">
    <property type="entry name" value="Transp_cyt_pur"/>
    <property type="match status" value="1"/>
</dbReference>
<keyword evidence="5 6" id="KW-0472">Membrane</keyword>
<dbReference type="EMBL" id="JAESVA010000005">
    <property type="protein sequence ID" value="MCB8881953.1"/>
    <property type="molecule type" value="Genomic_DNA"/>
</dbReference>
<dbReference type="GO" id="GO:0005886">
    <property type="term" value="C:plasma membrane"/>
    <property type="evidence" value="ECO:0007669"/>
    <property type="project" value="TreeGrafter"/>
</dbReference>
<evidence type="ECO:0000313" key="7">
    <source>
        <dbReference type="EMBL" id="MCB8881953.1"/>
    </source>
</evidence>
<dbReference type="PANTHER" id="PTHR30618">
    <property type="entry name" value="NCS1 FAMILY PURINE/PYRIMIDINE TRANSPORTER"/>
    <property type="match status" value="1"/>
</dbReference>
<keyword evidence="8" id="KW-1185">Reference proteome</keyword>
<comment type="subcellular location">
    <subcellularLocation>
        <location evidence="1">Membrane</location>
        <topology evidence="1">Multi-pass membrane protein</topology>
    </subcellularLocation>
</comment>
<gene>
    <name evidence="7" type="ORF">ACELLULO517_17040</name>
</gene>
<feature type="transmembrane region" description="Helical" evidence="6">
    <location>
        <begin position="429"/>
        <end position="453"/>
    </location>
</feature>